<dbReference type="EMBL" id="JACORU010000009">
    <property type="protein sequence ID" value="MBC5767086.1"/>
    <property type="molecule type" value="Genomic_DNA"/>
</dbReference>
<accession>A0A923MBC3</accession>
<evidence type="ECO:0000313" key="3">
    <source>
        <dbReference type="Proteomes" id="UP000596827"/>
    </source>
</evidence>
<dbReference type="SUPFAM" id="SSF89796">
    <property type="entry name" value="CoA-transferase family III (CaiB/BaiF)"/>
    <property type="match status" value="1"/>
</dbReference>
<keyword evidence="1 2" id="KW-0808">Transferase</keyword>
<dbReference type="PANTHER" id="PTHR48207:SF4">
    <property type="entry name" value="BLL6097 PROTEIN"/>
    <property type="match status" value="1"/>
</dbReference>
<comment type="caution">
    <text evidence="2">The sequence shown here is derived from an EMBL/GenBank/DDBJ whole genome shotgun (WGS) entry which is preliminary data.</text>
</comment>
<dbReference type="GO" id="GO:0008410">
    <property type="term" value="F:CoA-transferase activity"/>
    <property type="evidence" value="ECO:0007669"/>
    <property type="project" value="TreeGrafter"/>
</dbReference>
<proteinExistence type="predicted"/>
<protein>
    <submittedName>
        <fullName evidence="2">CoA transferase</fullName>
    </submittedName>
</protein>
<name>A0A923MBC3_9BURK</name>
<evidence type="ECO:0000256" key="1">
    <source>
        <dbReference type="ARBA" id="ARBA00022679"/>
    </source>
</evidence>
<dbReference type="RefSeq" id="WP_187083579.1">
    <property type="nucleotide sequence ID" value="NZ_JACORU010000009.1"/>
</dbReference>
<dbReference type="InterPro" id="IPR044855">
    <property type="entry name" value="CoA-Trfase_III_dom3_sf"/>
</dbReference>
<dbReference type="Proteomes" id="UP000596827">
    <property type="component" value="Unassembled WGS sequence"/>
</dbReference>
<evidence type="ECO:0000313" key="2">
    <source>
        <dbReference type="EMBL" id="MBC5767086.1"/>
    </source>
</evidence>
<dbReference type="Gene3D" id="3.30.1540.10">
    <property type="entry name" value="formyl-coa transferase, domain 3"/>
    <property type="match status" value="1"/>
</dbReference>
<keyword evidence="3" id="KW-1185">Reference proteome</keyword>
<gene>
    <name evidence="2" type="ORF">H8R02_21650</name>
</gene>
<organism evidence="2 3">
    <name type="scientific">Ramlibacter albus</name>
    <dbReference type="NCBI Taxonomy" id="2079448"/>
    <lineage>
        <taxon>Bacteria</taxon>
        <taxon>Pseudomonadati</taxon>
        <taxon>Pseudomonadota</taxon>
        <taxon>Betaproteobacteria</taxon>
        <taxon>Burkholderiales</taxon>
        <taxon>Comamonadaceae</taxon>
        <taxon>Ramlibacter</taxon>
    </lineage>
</organism>
<dbReference type="PANTHER" id="PTHR48207">
    <property type="entry name" value="SUCCINATE--HYDROXYMETHYLGLUTARATE COA-TRANSFERASE"/>
    <property type="match status" value="1"/>
</dbReference>
<reference evidence="2" key="1">
    <citation type="submission" date="2020-08" db="EMBL/GenBank/DDBJ databases">
        <title>Ramlibacter sp. GTP1 16S ribosomal RNA gene genome sequencing and assembly.</title>
        <authorList>
            <person name="Kang M."/>
        </authorList>
    </citation>
    <scope>NUCLEOTIDE SEQUENCE</scope>
    <source>
        <strain evidence="2">GTP1</strain>
    </source>
</reference>
<dbReference type="AlphaFoldDB" id="A0A923MBC3"/>
<dbReference type="InterPro" id="IPR023606">
    <property type="entry name" value="CoA-Trfase_III_dom_1_sf"/>
</dbReference>
<dbReference type="Gene3D" id="3.40.50.10540">
    <property type="entry name" value="Crotonobetainyl-coa:carnitine coa-transferase, domain 1"/>
    <property type="match status" value="1"/>
</dbReference>
<dbReference type="Pfam" id="PF02515">
    <property type="entry name" value="CoA_transf_3"/>
    <property type="match status" value="1"/>
</dbReference>
<dbReference type="InterPro" id="IPR050483">
    <property type="entry name" value="CoA-transferase_III_domain"/>
</dbReference>
<sequence length="403" mass="45016">MKDTTQRGPLTGIKVLDLASVIMGPVACQHLADMGADVIKVEAPEGDLTRSLGPRKSKDMGAVFITCNRNKRSVVLDLKKPDARAVLHRLVAGSDVLVHSVRTEPARKIGLTYEDLRKFNERLVYCHVKGYSDDGAYAGQPAFDDTMQAESGLAMLQTAVAGEPRYVPSSIVDKICAIHAAYAVVLALFERAQSGKGQEVELPMFETITAFNLTEHLWGQAFQPPLGNMGYDSVRRGVRKPYPTKDGHLAFLPYSDLHWGKFFRVVGKPELVDDPRFSTFAARQNNYDAVFGFVRDTLKERTTAEWVALFKDIDIPMAAVNQIDDMIEHPHLKSVNFWNEMEHPTEGALRMMSNPIGLKRTPPSIRRLPPRLGEHTREVLREFEYRGDEIDGLLAGGVARQWT</sequence>
<dbReference type="InterPro" id="IPR003673">
    <property type="entry name" value="CoA-Trfase_fam_III"/>
</dbReference>